<feature type="compositionally biased region" description="Polar residues" evidence="1">
    <location>
        <begin position="50"/>
        <end position="63"/>
    </location>
</feature>
<evidence type="ECO:0000313" key="2">
    <source>
        <dbReference type="EMBL" id="MPM11172.1"/>
    </source>
</evidence>
<proteinExistence type="predicted"/>
<protein>
    <submittedName>
        <fullName evidence="2">Uncharacterized protein</fullName>
    </submittedName>
</protein>
<gene>
    <name evidence="2" type="ORF">SDC9_57511</name>
</gene>
<evidence type="ECO:0000256" key="1">
    <source>
        <dbReference type="SAM" id="MobiDB-lite"/>
    </source>
</evidence>
<reference evidence="2" key="1">
    <citation type="submission" date="2019-08" db="EMBL/GenBank/DDBJ databases">
        <authorList>
            <person name="Kucharzyk K."/>
            <person name="Murdoch R.W."/>
            <person name="Higgins S."/>
            <person name="Loffler F."/>
        </authorList>
    </citation>
    <scope>NUCLEOTIDE SEQUENCE</scope>
</reference>
<accession>A0A644X4S7</accession>
<name>A0A644X4S7_9ZZZZ</name>
<sequence>MSIVADALMSLPLSMLEPRCHSEYLKNWHQKELASNVSPPAVQRAGKNGSGTAVSFDTSQAVP</sequence>
<organism evidence="2">
    <name type="scientific">bioreactor metagenome</name>
    <dbReference type="NCBI Taxonomy" id="1076179"/>
    <lineage>
        <taxon>unclassified sequences</taxon>
        <taxon>metagenomes</taxon>
        <taxon>ecological metagenomes</taxon>
    </lineage>
</organism>
<comment type="caution">
    <text evidence="2">The sequence shown here is derived from an EMBL/GenBank/DDBJ whole genome shotgun (WGS) entry which is preliminary data.</text>
</comment>
<dbReference type="EMBL" id="VSSQ01001794">
    <property type="protein sequence ID" value="MPM11172.1"/>
    <property type="molecule type" value="Genomic_DNA"/>
</dbReference>
<feature type="region of interest" description="Disordered" evidence="1">
    <location>
        <begin position="36"/>
        <end position="63"/>
    </location>
</feature>
<dbReference type="AlphaFoldDB" id="A0A644X4S7"/>